<dbReference type="AlphaFoldDB" id="A0AAV8YAD3"/>
<dbReference type="EMBL" id="JAPWTK010000147">
    <property type="protein sequence ID" value="KAJ8947949.1"/>
    <property type="molecule type" value="Genomic_DNA"/>
</dbReference>
<reference evidence="2" key="1">
    <citation type="journal article" date="2023" name="Insect Mol. Biol.">
        <title>Genome sequencing provides insights into the evolution of gene families encoding plant cell wall-degrading enzymes in longhorned beetles.</title>
        <authorList>
            <person name="Shin N.R."/>
            <person name="Okamura Y."/>
            <person name="Kirsch R."/>
            <person name="Pauchet Y."/>
        </authorList>
    </citation>
    <scope>NUCLEOTIDE SEQUENCE</scope>
    <source>
        <strain evidence="2">AMC_N1</strain>
    </source>
</reference>
<keyword evidence="3" id="KW-1185">Reference proteome</keyword>
<sequence>MTKKTRTKETELVRYLDQICPPPGGAINSNVLESRDEQWSAVHMQSLVPSDHAAVSNLPYVKLDHAKVLNDLTTSNDTLHNSATYTTVTTHVTTMAQMVVLTQVVQQIVPSVGRLSPTPTALSHIDKTMKPSGDQTEEERPTR</sequence>
<feature type="region of interest" description="Disordered" evidence="1">
    <location>
        <begin position="115"/>
        <end position="143"/>
    </location>
</feature>
<protein>
    <submittedName>
        <fullName evidence="2">Uncharacterized protein</fullName>
    </submittedName>
</protein>
<evidence type="ECO:0000313" key="2">
    <source>
        <dbReference type="EMBL" id="KAJ8947949.1"/>
    </source>
</evidence>
<name>A0AAV8YAD3_9CUCU</name>
<evidence type="ECO:0000256" key="1">
    <source>
        <dbReference type="SAM" id="MobiDB-lite"/>
    </source>
</evidence>
<gene>
    <name evidence="2" type="ORF">NQ318_021046</name>
</gene>
<accession>A0AAV8YAD3</accession>
<organism evidence="2 3">
    <name type="scientific">Aromia moschata</name>
    <dbReference type="NCBI Taxonomy" id="1265417"/>
    <lineage>
        <taxon>Eukaryota</taxon>
        <taxon>Metazoa</taxon>
        <taxon>Ecdysozoa</taxon>
        <taxon>Arthropoda</taxon>
        <taxon>Hexapoda</taxon>
        <taxon>Insecta</taxon>
        <taxon>Pterygota</taxon>
        <taxon>Neoptera</taxon>
        <taxon>Endopterygota</taxon>
        <taxon>Coleoptera</taxon>
        <taxon>Polyphaga</taxon>
        <taxon>Cucujiformia</taxon>
        <taxon>Chrysomeloidea</taxon>
        <taxon>Cerambycidae</taxon>
        <taxon>Cerambycinae</taxon>
        <taxon>Callichromatini</taxon>
        <taxon>Aromia</taxon>
    </lineage>
</organism>
<proteinExistence type="predicted"/>
<comment type="caution">
    <text evidence="2">The sequence shown here is derived from an EMBL/GenBank/DDBJ whole genome shotgun (WGS) entry which is preliminary data.</text>
</comment>
<dbReference type="Proteomes" id="UP001162162">
    <property type="component" value="Unassembled WGS sequence"/>
</dbReference>
<evidence type="ECO:0000313" key="3">
    <source>
        <dbReference type="Proteomes" id="UP001162162"/>
    </source>
</evidence>